<dbReference type="CDD" id="cd01454">
    <property type="entry name" value="vWA_norD_type"/>
    <property type="match status" value="1"/>
</dbReference>
<dbReference type="EMBL" id="LAZR01017384">
    <property type="protein sequence ID" value="KKM00652.1"/>
    <property type="molecule type" value="Genomic_DNA"/>
</dbReference>
<name>A0A0F9HC18_9ZZZZ</name>
<dbReference type="PANTHER" id="PTHR41248:SF1">
    <property type="entry name" value="NORD PROTEIN"/>
    <property type="match status" value="1"/>
</dbReference>
<comment type="caution">
    <text evidence="2">The sequence shown here is derived from an EMBL/GenBank/DDBJ whole genome shotgun (WGS) entry which is preliminary data.</text>
</comment>
<dbReference type="AlphaFoldDB" id="A0A0F9HC18"/>
<feature type="domain" description="VWFA" evidence="1">
    <location>
        <begin position="499"/>
        <end position="686"/>
    </location>
</feature>
<dbReference type="InterPro" id="IPR002035">
    <property type="entry name" value="VWF_A"/>
</dbReference>
<dbReference type="SUPFAM" id="SSF53300">
    <property type="entry name" value="vWA-like"/>
    <property type="match status" value="1"/>
</dbReference>
<dbReference type="InterPro" id="IPR036465">
    <property type="entry name" value="vWFA_dom_sf"/>
</dbReference>
<feature type="non-terminal residue" evidence="2">
    <location>
        <position position="1"/>
    </location>
</feature>
<accession>A0A0F9HC18</accession>
<dbReference type="SMART" id="SM00327">
    <property type="entry name" value="VWA"/>
    <property type="match status" value="1"/>
</dbReference>
<evidence type="ECO:0000313" key="2">
    <source>
        <dbReference type="EMBL" id="KKM00652.1"/>
    </source>
</evidence>
<gene>
    <name evidence="2" type="ORF">LCGC14_1802310</name>
</gene>
<dbReference type="InterPro" id="IPR051928">
    <property type="entry name" value="NorD/CobT"/>
</dbReference>
<dbReference type="Pfam" id="PF00092">
    <property type="entry name" value="VWA"/>
    <property type="match status" value="1"/>
</dbReference>
<dbReference type="PANTHER" id="PTHR41248">
    <property type="entry name" value="NORD PROTEIN"/>
    <property type="match status" value="1"/>
</dbReference>
<dbReference type="PROSITE" id="PS50234">
    <property type="entry name" value="VWFA"/>
    <property type="match status" value="1"/>
</dbReference>
<organism evidence="2">
    <name type="scientific">marine sediment metagenome</name>
    <dbReference type="NCBI Taxonomy" id="412755"/>
    <lineage>
        <taxon>unclassified sequences</taxon>
        <taxon>metagenomes</taxon>
        <taxon>ecological metagenomes</taxon>
    </lineage>
</organism>
<evidence type="ECO:0000259" key="1">
    <source>
        <dbReference type="PROSITE" id="PS50234"/>
    </source>
</evidence>
<protein>
    <recommendedName>
        <fullName evidence="1">VWFA domain-containing protein</fullName>
    </recommendedName>
</protein>
<dbReference type="Gene3D" id="3.40.50.410">
    <property type="entry name" value="von Willebrand factor, type A domain"/>
    <property type="match status" value="1"/>
</dbReference>
<reference evidence="2" key="1">
    <citation type="journal article" date="2015" name="Nature">
        <title>Complex archaea that bridge the gap between prokaryotes and eukaryotes.</title>
        <authorList>
            <person name="Spang A."/>
            <person name="Saw J.H."/>
            <person name="Jorgensen S.L."/>
            <person name="Zaremba-Niedzwiedzka K."/>
            <person name="Martijn J."/>
            <person name="Lind A.E."/>
            <person name="van Eijk R."/>
            <person name="Schleper C."/>
            <person name="Guy L."/>
            <person name="Ettema T.J."/>
        </authorList>
    </citation>
    <scope>NUCLEOTIDE SEQUENCE</scope>
</reference>
<proteinExistence type="predicted"/>
<sequence length="688" mass="79019">HKASSMLAQGANAGKGRKLDLAVHYFKSAPQVLGRLSIKDLRKWVKAGLQEEHDVNGRSSAFFSLDSGKSRIAVDHLVKGLELKDAHVVLSSYAEALAGKKVLLRSSALFYKDLPGLSRYISITDGQRVFLPSKITIFDDNELNFKVFKLMLTHELAHIEHGTFDIGAEDISRLNDFGDPGLAYTILEFLEDERIDYLVGLEYPGLERDRQLILKNYIDSQPDDAKAMSVFESLSFGDLRTDVPKEGCNALLVKVLQDAAWGVRDESVKARDVLDIALRVCTLLEDSPVMKQGWGRRMQDRVFYRGVLDFALIERTREGMKALTDDMFNRFHSRNSDVSVDDVIEALARIEHSEGIEPECLLWQTCDREKLDMLFEDTQQIMEDMEAERHIRRTLYYDEWDSQMDDYKKEWCKVREMDMPATNLDYYESTIKENYGVVSLLRRHFGLLRPDRIQRFFREERGDDIDYDALVESMVDLYAGRTPSDKVYIRREKNLRDVSVAFLVDMSYSTGDELASGKRIIDVERESLVLMAEALESIGDQWAVYGFSTNNRDKVDFHIVRDFNMPFDSDVKMRYENIQPMAQTRLGAAIRHASTLLQRQNSRIRLLILLSDGRPYDVDYGDASYAVEDTKRALWEARRKGVNSFCITVDKKSSSYLPYMYGESNFTIIDNVDALPAMLPLIYKRLTT</sequence>